<gene>
    <name evidence="4" type="ORF">M441DRAFT_145221</name>
</gene>
<dbReference type="PROSITE" id="PS50088">
    <property type="entry name" value="ANK_REPEAT"/>
    <property type="match status" value="5"/>
</dbReference>
<dbReference type="OrthoDB" id="341259at2759"/>
<sequence length="212" mass="22742">MLIDKGANVNSNNGVSSPLSLASGRGHSRIVRLLLRAGASPEFITPGKITPLFLAAISNSSSAAAAVEALLNHGANIQATDEDGKTVLSYTLRQQGRLRIFDLLVSRGANLDVRDNLGRTLLMEAAASGQSLCIELLIQSGLDVNDRDNSGMTALHHAVMNDAVDSILPLLRRGADPEAKDHHGLSVFERARWQGNTDILIGAERELESRRF</sequence>
<evidence type="ECO:0000256" key="3">
    <source>
        <dbReference type="PROSITE-ProRule" id="PRU00023"/>
    </source>
</evidence>
<feature type="repeat" description="ANK" evidence="3">
    <location>
        <begin position="47"/>
        <end position="82"/>
    </location>
</feature>
<feature type="repeat" description="ANK" evidence="3">
    <location>
        <begin position="150"/>
        <end position="182"/>
    </location>
</feature>
<evidence type="ECO:0000256" key="2">
    <source>
        <dbReference type="ARBA" id="ARBA00023043"/>
    </source>
</evidence>
<reference evidence="4 5" key="1">
    <citation type="submission" date="2016-07" db="EMBL/GenBank/DDBJ databases">
        <title>Multiple horizontal gene transfer events from other fungi enriched the ability of initially mycotrophic Trichoderma (Ascomycota) to feed on dead plant biomass.</title>
        <authorList>
            <consortium name="DOE Joint Genome Institute"/>
            <person name="Aerts A."/>
            <person name="Atanasova L."/>
            <person name="Chenthamara K."/>
            <person name="Zhang J."/>
            <person name="Grujic M."/>
            <person name="Henrissat B."/>
            <person name="Kuo A."/>
            <person name="Salamov A."/>
            <person name="Lipzen A."/>
            <person name="Labutti K."/>
            <person name="Barry K."/>
            <person name="Miao Y."/>
            <person name="Rahimi M.J."/>
            <person name="Shen Q."/>
            <person name="Grigoriev I.V."/>
            <person name="Kubicek C.P."/>
            <person name="Druzhinina I.S."/>
        </authorList>
    </citation>
    <scope>NUCLEOTIDE SEQUENCE [LARGE SCALE GENOMIC DNA]</scope>
    <source>
        <strain evidence="4 5">CBS 433.97</strain>
    </source>
</reference>
<dbReference type="Proteomes" id="UP000240493">
    <property type="component" value="Unassembled WGS sequence"/>
</dbReference>
<keyword evidence="2 3" id="KW-0040">ANK repeat</keyword>
<feature type="repeat" description="ANK" evidence="3">
    <location>
        <begin position="117"/>
        <end position="149"/>
    </location>
</feature>
<feature type="repeat" description="ANK" evidence="3">
    <location>
        <begin position="14"/>
        <end position="46"/>
    </location>
</feature>
<dbReference type="PROSITE" id="PS50297">
    <property type="entry name" value="ANK_REP_REGION"/>
    <property type="match status" value="3"/>
</dbReference>
<keyword evidence="5" id="KW-1185">Reference proteome</keyword>
<dbReference type="Pfam" id="PF00023">
    <property type="entry name" value="Ank"/>
    <property type="match status" value="2"/>
</dbReference>
<evidence type="ECO:0000313" key="4">
    <source>
        <dbReference type="EMBL" id="PTB39045.1"/>
    </source>
</evidence>
<dbReference type="InterPro" id="IPR036770">
    <property type="entry name" value="Ankyrin_rpt-contain_sf"/>
</dbReference>
<dbReference type="EMBL" id="KZ679265">
    <property type="protein sequence ID" value="PTB39045.1"/>
    <property type="molecule type" value="Genomic_DNA"/>
</dbReference>
<dbReference type="STRING" id="1042311.A0A2T3Z2M0"/>
<evidence type="ECO:0000313" key="5">
    <source>
        <dbReference type="Proteomes" id="UP000240493"/>
    </source>
</evidence>
<dbReference type="PANTHER" id="PTHR24171">
    <property type="entry name" value="ANKYRIN REPEAT DOMAIN-CONTAINING PROTEIN 39-RELATED"/>
    <property type="match status" value="1"/>
</dbReference>
<dbReference type="Pfam" id="PF12796">
    <property type="entry name" value="Ank_2"/>
    <property type="match status" value="1"/>
</dbReference>
<feature type="repeat" description="ANK" evidence="3">
    <location>
        <begin position="83"/>
        <end position="116"/>
    </location>
</feature>
<accession>A0A2T3Z2M0</accession>
<dbReference type="SUPFAM" id="SSF48403">
    <property type="entry name" value="Ankyrin repeat"/>
    <property type="match status" value="1"/>
</dbReference>
<organism evidence="4 5">
    <name type="scientific">Trichoderma asperellum (strain ATCC 204424 / CBS 433.97 / NBRC 101777)</name>
    <dbReference type="NCBI Taxonomy" id="1042311"/>
    <lineage>
        <taxon>Eukaryota</taxon>
        <taxon>Fungi</taxon>
        <taxon>Dikarya</taxon>
        <taxon>Ascomycota</taxon>
        <taxon>Pezizomycotina</taxon>
        <taxon>Sordariomycetes</taxon>
        <taxon>Hypocreomycetidae</taxon>
        <taxon>Hypocreales</taxon>
        <taxon>Hypocreaceae</taxon>
        <taxon>Trichoderma</taxon>
    </lineage>
</organism>
<dbReference type="Gene3D" id="1.25.40.20">
    <property type="entry name" value="Ankyrin repeat-containing domain"/>
    <property type="match status" value="1"/>
</dbReference>
<dbReference type="InterPro" id="IPR002110">
    <property type="entry name" value="Ankyrin_rpt"/>
</dbReference>
<evidence type="ECO:0000256" key="1">
    <source>
        <dbReference type="ARBA" id="ARBA00022737"/>
    </source>
</evidence>
<name>A0A2T3Z2M0_TRIA4</name>
<proteinExistence type="predicted"/>
<dbReference type="AlphaFoldDB" id="A0A2T3Z2M0"/>
<keyword evidence="1" id="KW-0677">Repeat</keyword>
<dbReference type="SMART" id="SM00248">
    <property type="entry name" value="ANK"/>
    <property type="match status" value="5"/>
</dbReference>
<protein>
    <submittedName>
        <fullName evidence="4">Uncharacterized protein</fullName>
    </submittedName>
</protein>